<organism evidence="1 2">
    <name type="scientific">Rothia mucilaginosa</name>
    <dbReference type="NCBI Taxonomy" id="43675"/>
    <lineage>
        <taxon>Bacteria</taxon>
        <taxon>Bacillati</taxon>
        <taxon>Actinomycetota</taxon>
        <taxon>Actinomycetes</taxon>
        <taxon>Micrococcales</taxon>
        <taxon>Micrococcaceae</taxon>
        <taxon>Rothia</taxon>
    </lineage>
</organism>
<accession>A0A291DDC1</accession>
<dbReference type="RefSeq" id="WP_070600096.1">
    <property type="nucleotide sequence ID" value="NZ_CP023510.1"/>
</dbReference>
<gene>
    <name evidence="1" type="ORF">CO690_00905</name>
</gene>
<reference evidence="2" key="1">
    <citation type="submission" date="2017-09" db="EMBL/GenBank/DDBJ databases">
        <title>FDA dAtabase for Regulatory Grade micrObial Sequences (FDA-ARGOS): Supporting development and validation of Infectious Disease Dx tests.</title>
        <authorList>
            <person name="Minogue T."/>
            <person name="Wolcott M."/>
            <person name="Wasieloski L."/>
            <person name="Aguilar W."/>
            <person name="Moore D."/>
            <person name="Tallon L."/>
            <person name="Sadzewicz L."/>
            <person name="Ott S."/>
            <person name="Zhao X."/>
            <person name="Nagaraj S."/>
            <person name="Vavikolanu K."/>
            <person name="Aluvathingal J."/>
            <person name="Nadendla S."/>
            <person name="Sichtig H."/>
        </authorList>
    </citation>
    <scope>NUCLEOTIDE SEQUENCE [LARGE SCALE GENOMIC DNA]</scope>
    <source>
        <strain evidence="2">FDAARGOS_369</strain>
    </source>
</reference>
<protein>
    <submittedName>
        <fullName evidence="1">Uncharacterized protein</fullName>
    </submittedName>
</protein>
<proteinExistence type="predicted"/>
<sequence>MSNETTEKAYDYREDPEYWRAPFDFTKPLLDVNTPEGWMRAELNGRSFNAPASRPGAEYEWCLAEIKRRNEAKEFPFNYSEVTSLYREKVANGELPDVYAGTPYDLALLPF</sequence>
<evidence type="ECO:0000313" key="1">
    <source>
        <dbReference type="EMBL" id="ATF62309.1"/>
    </source>
</evidence>
<dbReference type="AlphaFoldDB" id="A0A291DDC1"/>
<dbReference type="EMBL" id="CP023510">
    <property type="protein sequence ID" value="ATF62309.1"/>
    <property type="molecule type" value="Genomic_DNA"/>
</dbReference>
<name>A0A291DDC1_9MICC</name>
<dbReference type="Proteomes" id="UP000218628">
    <property type="component" value="Chromosome"/>
</dbReference>
<evidence type="ECO:0000313" key="2">
    <source>
        <dbReference type="Proteomes" id="UP000218628"/>
    </source>
</evidence>